<organism evidence="1 2">
    <name type="scientific">Hydrogenovibrio marinus</name>
    <dbReference type="NCBI Taxonomy" id="28885"/>
    <lineage>
        <taxon>Bacteria</taxon>
        <taxon>Pseudomonadati</taxon>
        <taxon>Pseudomonadota</taxon>
        <taxon>Gammaproteobacteria</taxon>
        <taxon>Thiotrichales</taxon>
        <taxon>Piscirickettsiaceae</taxon>
        <taxon>Hydrogenovibrio</taxon>
    </lineage>
</organism>
<dbReference type="EMBL" id="JMIU01000002">
    <property type="protein sequence ID" value="KDN94679.1"/>
    <property type="molecule type" value="Genomic_DNA"/>
</dbReference>
<reference evidence="1 2" key="1">
    <citation type="submission" date="2014-04" db="EMBL/GenBank/DDBJ databases">
        <title>Draft genome sequence of Hydrogenovibrio marinus MH-110, a model organism for aerobic H2 metabolism.</title>
        <authorList>
            <person name="Cha H.J."/>
            <person name="Jo B.H."/>
            <person name="Hwang B.H."/>
        </authorList>
    </citation>
    <scope>NUCLEOTIDE SEQUENCE [LARGE SCALE GENOMIC DNA]</scope>
    <source>
        <strain evidence="1 2">MH-110</strain>
    </source>
</reference>
<gene>
    <name evidence="1" type="ORF">EI16_12330</name>
</gene>
<evidence type="ECO:0000313" key="2">
    <source>
        <dbReference type="Proteomes" id="UP000027341"/>
    </source>
</evidence>
<keyword evidence="2" id="KW-1185">Reference proteome</keyword>
<dbReference type="AlphaFoldDB" id="A0A066ZR22"/>
<evidence type="ECO:0000313" key="1">
    <source>
        <dbReference type="EMBL" id="KDN94679.1"/>
    </source>
</evidence>
<protein>
    <submittedName>
        <fullName evidence="1">Uncharacterized protein</fullName>
    </submittedName>
</protein>
<name>A0A066ZR22_HYDMR</name>
<dbReference type="Proteomes" id="UP000027341">
    <property type="component" value="Unassembled WGS sequence"/>
</dbReference>
<dbReference type="STRING" id="28885.EI16_12330"/>
<dbReference type="RefSeq" id="WP_029913542.1">
    <property type="nucleotide sequence ID" value="NZ_JMIU01000002.1"/>
</dbReference>
<comment type="caution">
    <text evidence="1">The sequence shown here is derived from an EMBL/GenBank/DDBJ whole genome shotgun (WGS) entry which is preliminary data.</text>
</comment>
<accession>A0A066ZR22</accession>
<proteinExistence type="predicted"/>
<sequence length="401" mass="47173">MSEEQKGKNLDLFREKRYVPSHSGVLRGDELEKKKLPKRIRQHTTMVPTNLAHSNLFMFNTRGRKWLLDEFPLLSRWLPRGYNFFYSGRGLSGFDLQIMINLIKRMETREKLNEKYVESYVDEILKSDKEYKTLSESAQKEYRQNMIDDHQNVEGFFLQMSEFISSADLSGGGKTHDLVKESISKLSRGIITVRTDFDDPEKEDFEVNDKILNYVYLPQRDAYFISFTPMILDMFRMQTSILNTQVMNNISNAEKSRQKTDVAMYSMLMTYARERTWEIDVNEFMVKSPYYLLKKRDEGLISEGSIAYTEIDGKIRDNSHLTIKKINTYISKHRQDVVEFFKRMEKLNVLQFNVIGRGDSARVQFRLSRDLEGVALAGIEHRDTQPELNFSDKFDESFENK</sequence>